<sequence length="158" mass="18549">MQNNPIENILHYLLNLYPYPEDLTKTRITKLIYLVDWYSVLETGKQATDIEWYFDHYGPYVSDVLDVADEDSSVRIRKTSSAFGGIKYVVESKNPDQPLNCEMNETEQKIIDRVIEDTKNLTWNKFIDFVYSTDPIKKKEKYNRLDLVDIAKGIQNNN</sequence>
<dbReference type="EMBL" id="CP050485">
    <property type="protein sequence ID" value="QOG28465.1"/>
    <property type="molecule type" value="Genomic_DNA"/>
</dbReference>
<evidence type="ECO:0000313" key="2">
    <source>
        <dbReference type="EMBL" id="QOG28465.1"/>
    </source>
</evidence>
<protein>
    <submittedName>
        <fullName evidence="2">SocA family protein</fullName>
    </submittedName>
</protein>
<organism evidence="2 3">
    <name type="scientific">Enterococcus gallinarum</name>
    <dbReference type="NCBI Taxonomy" id="1353"/>
    <lineage>
        <taxon>Bacteria</taxon>
        <taxon>Bacillati</taxon>
        <taxon>Bacillota</taxon>
        <taxon>Bacilli</taxon>
        <taxon>Lactobacillales</taxon>
        <taxon>Enterococcaceae</taxon>
        <taxon>Enterococcus</taxon>
    </lineage>
</organism>
<dbReference type="Proteomes" id="UP000516696">
    <property type="component" value="Chromosome"/>
</dbReference>
<name>A0A366UAQ1_ENTGA</name>
<accession>A0A366UAQ1</accession>
<gene>
    <name evidence="2" type="ORF">EGM181_14975</name>
</gene>
<proteinExistence type="predicted"/>
<dbReference type="RefSeq" id="WP_113849229.1">
    <property type="nucleotide sequence ID" value="NZ_CP050485.1"/>
</dbReference>
<dbReference type="InterPro" id="IPR025272">
    <property type="entry name" value="SocA_Panacea"/>
</dbReference>
<dbReference type="AlphaFoldDB" id="A0A366UAQ1"/>
<reference evidence="2 3" key="1">
    <citation type="submission" date="2020-03" db="EMBL/GenBank/DDBJ databases">
        <title>Characterization of ganglioside-mimicking enterococci.</title>
        <authorList>
            <person name="Patry R.T."/>
            <person name="Nothaft H."/>
            <person name="Bridger R."/>
            <person name="Shajahan A."/>
            <person name="Huynh S."/>
            <person name="Sanchez S."/>
            <person name="Azadi P."/>
            <person name="Cooper K."/>
            <person name="Miller W.G."/>
            <person name="Parker C.T."/>
            <person name="Wells L."/>
            <person name="Szymanski C.M."/>
        </authorList>
    </citation>
    <scope>NUCLEOTIDE SEQUENCE [LARGE SCALE GENOMIC DNA]</scope>
    <source>
        <strain evidence="2 3">EGM181</strain>
    </source>
</reference>
<evidence type="ECO:0000313" key="3">
    <source>
        <dbReference type="Proteomes" id="UP000516696"/>
    </source>
</evidence>
<feature type="domain" description="Antitoxin SocA-like Panacea" evidence="1">
    <location>
        <begin position="29"/>
        <end position="132"/>
    </location>
</feature>
<dbReference type="Pfam" id="PF13274">
    <property type="entry name" value="SocA_Panacea"/>
    <property type="match status" value="1"/>
</dbReference>
<evidence type="ECO:0000259" key="1">
    <source>
        <dbReference type="Pfam" id="PF13274"/>
    </source>
</evidence>